<proteinExistence type="predicted"/>
<accession>A0ABN5H087</accession>
<dbReference type="PROSITE" id="PS51257">
    <property type="entry name" value="PROKAR_LIPOPROTEIN"/>
    <property type="match status" value="1"/>
</dbReference>
<keyword evidence="2" id="KW-1185">Reference proteome</keyword>
<dbReference type="Proteomes" id="UP000325292">
    <property type="component" value="Chromosome"/>
</dbReference>
<organism evidence="1 2">
    <name type="scientific">Sulfobacillus thermotolerans</name>
    <dbReference type="NCBI Taxonomy" id="338644"/>
    <lineage>
        <taxon>Bacteria</taxon>
        <taxon>Bacillati</taxon>
        <taxon>Bacillota</taxon>
        <taxon>Clostridia</taxon>
        <taxon>Eubacteriales</taxon>
        <taxon>Clostridiales Family XVII. Incertae Sedis</taxon>
        <taxon>Sulfobacillus</taxon>
    </lineage>
</organism>
<sequence>MGISRWVGMGLGLGLAGLLTGCGQQAALASAPALHEAHPSNDNKYSGGVSAKIVLSPTRLLKPAIPLAVRRDVPKFVVQGLSTGLPHLTSSSTGAARQIFGPQQSFPWYYQGTTTRNNPVLLMVDTIRHLAYPSRFRGIRDDILRGAGTTFNSSNPVTINQELHGNIAEQDPGFQSLYIPTLFTETMGLKSFQQSDPHEIDVVAVGTQYTVPVYSVKSHGPVLYTAFHAYSPQQSLAPKVMLPAGYQLQEGPGTILVGQPISDVVFRDGNLWALGKIQWTIIEAFTNRGWFVVTFDVNPVPKNLGATAVPSSQDVEAHILP</sequence>
<protein>
    <submittedName>
        <fullName evidence="1">Uncharacterized protein</fullName>
    </submittedName>
</protein>
<reference evidence="1 2" key="1">
    <citation type="journal article" date="2019" name="Sci. Rep.">
        <title>Sulfobacillus thermotolerans: new insights into resistance and metabolic capacities of acidophilic chemolithotrophs.</title>
        <authorList>
            <person name="Panyushkina A.E."/>
            <person name="Babenko V.V."/>
            <person name="Nikitina A.S."/>
            <person name="Selezneva O.V."/>
            <person name="Tsaplina I.A."/>
            <person name="Letarova M.A."/>
            <person name="Kostryukova E.S."/>
            <person name="Letarov A.V."/>
        </authorList>
    </citation>
    <scope>NUCLEOTIDE SEQUENCE [LARGE SCALE GENOMIC DNA]</scope>
    <source>
        <strain evidence="1 2">Kr1</strain>
    </source>
</reference>
<dbReference type="EMBL" id="CP019454">
    <property type="protein sequence ID" value="AUW94140.1"/>
    <property type="molecule type" value="Genomic_DNA"/>
</dbReference>
<evidence type="ECO:0000313" key="2">
    <source>
        <dbReference type="Proteomes" id="UP000325292"/>
    </source>
</evidence>
<gene>
    <name evidence="1" type="ORF">BXT84_09385</name>
</gene>
<evidence type="ECO:0000313" key="1">
    <source>
        <dbReference type="EMBL" id="AUW94140.1"/>
    </source>
</evidence>
<name>A0ABN5H087_9FIRM</name>